<name>A0A6I0LNP9_BACUN</name>
<protein>
    <submittedName>
        <fullName evidence="1">Uncharacterized protein</fullName>
    </submittedName>
</protein>
<gene>
    <name evidence="1" type="ORF">GAP48_18720</name>
</gene>
<organism evidence="1 2">
    <name type="scientific">Bacteroides uniformis</name>
    <dbReference type="NCBI Taxonomy" id="820"/>
    <lineage>
        <taxon>Bacteria</taxon>
        <taxon>Pseudomonadati</taxon>
        <taxon>Bacteroidota</taxon>
        <taxon>Bacteroidia</taxon>
        <taxon>Bacteroidales</taxon>
        <taxon>Bacteroidaceae</taxon>
        <taxon>Bacteroides</taxon>
    </lineage>
</organism>
<comment type="caution">
    <text evidence="1">The sequence shown here is derived from an EMBL/GenBank/DDBJ whole genome shotgun (WGS) entry which is preliminary data.</text>
</comment>
<dbReference type="RefSeq" id="WP_151882039.1">
    <property type="nucleotide sequence ID" value="NZ_WCTH01000011.1"/>
</dbReference>
<dbReference type="Proteomes" id="UP000487989">
    <property type="component" value="Unassembled WGS sequence"/>
</dbReference>
<evidence type="ECO:0000313" key="1">
    <source>
        <dbReference type="EMBL" id="KAB4248384.1"/>
    </source>
</evidence>
<evidence type="ECO:0000313" key="2">
    <source>
        <dbReference type="Proteomes" id="UP000487989"/>
    </source>
</evidence>
<dbReference type="AlphaFoldDB" id="A0A6I0LNP9"/>
<reference evidence="1 2" key="1">
    <citation type="journal article" date="2019" name="Nat. Med.">
        <title>A library of human gut bacterial isolates paired with longitudinal multiomics data enables mechanistic microbiome research.</title>
        <authorList>
            <person name="Poyet M."/>
            <person name="Groussin M."/>
            <person name="Gibbons S.M."/>
            <person name="Avila-Pacheco J."/>
            <person name="Jiang X."/>
            <person name="Kearney S.M."/>
            <person name="Perrotta A.R."/>
            <person name="Berdy B."/>
            <person name="Zhao S."/>
            <person name="Lieberman T.D."/>
            <person name="Swanson P.K."/>
            <person name="Smith M."/>
            <person name="Roesemann S."/>
            <person name="Alexander J.E."/>
            <person name="Rich S.A."/>
            <person name="Livny J."/>
            <person name="Vlamakis H."/>
            <person name="Clish C."/>
            <person name="Bullock K."/>
            <person name="Deik A."/>
            <person name="Scott J."/>
            <person name="Pierce K.A."/>
            <person name="Xavier R.J."/>
            <person name="Alm E.J."/>
        </authorList>
    </citation>
    <scope>NUCLEOTIDE SEQUENCE [LARGE SCALE GENOMIC DNA]</scope>
    <source>
        <strain evidence="1 2">BIOML-A3</strain>
    </source>
</reference>
<dbReference type="EMBL" id="WCTJ01000039">
    <property type="protein sequence ID" value="KAB4248384.1"/>
    <property type="molecule type" value="Genomic_DNA"/>
</dbReference>
<proteinExistence type="predicted"/>
<sequence>MARKKLKAETEEKDKTRPTNYITQQGNKAILTLADFTDENIFAELRRRGYNGELRYSKVVNV</sequence>
<accession>A0A6I0LNP9</accession>